<keyword evidence="2" id="KW-1185">Reference proteome</keyword>
<dbReference type="EMBL" id="VWSF01000019">
    <property type="protein sequence ID" value="KAA5541966.1"/>
    <property type="molecule type" value="Genomic_DNA"/>
</dbReference>
<accession>A0A5M6D5D2</accession>
<sequence>MNHLTEIVLHTKEGFIIRVENAELRTKFFSSPYSKFVDNCPLENLIKFIDEVMDCQVPTQSREQLQKILTDSGFPEHQKSA</sequence>
<protein>
    <submittedName>
        <fullName evidence="1">Uncharacterized protein</fullName>
    </submittedName>
</protein>
<dbReference type="AlphaFoldDB" id="A0A5M6D5D2"/>
<dbReference type="Proteomes" id="UP000323426">
    <property type="component" value="Unassembled WGS sequence"/>
</dbReference>
<comment type="caution">
    <text evidence="1">The sequence shown here is derived from an EMBL/GenBank/DDBJ whole genome shotgun (WGS) entry which is preliminary data.</text>
</comment>
<evidence type="ECO:0000313" key="1">
    <source>
        <dbReference type="EMBL" id="KAA5541966.1"/>
    </source>
</evidence>
<evidence type="ECO:0000313" key="2">
    <source>
        <dbReference type="Proteomes" id="UP000323426"/>
    </source>
</evidence>
<name>A0A5M6D5D2_9BACT</name>
<gene>
    <name evidence="1" type="ORF">F0145_19450</name>
</gene>
<organism evidence="1 2">
    <name type="scientific">Adhaeribacter rhizoryzae</name>
    <dbReference type="NCBI Taxonomy" id="2607907"/>
    <lineage>
        <taxon>Bacteria</taxon>
        <taxon>Pseudomonadati</taxon>
        <taxon>Bacteroidota</taxon>
        <taxon>Cytophagia</taxon>
        <taxon>Cytophagales</taxon>
        <taxon>Hymenobacteraceae</taxon>
        <taxon>Adhaeribacter</taxon>
    </lineage>
</organism>
<proteinExistence type="predicted"/>
<reference evidence="1 2" key="1">
    <citation type="submission" date="2019-09" db="EMBL/GenBank/DDBJ databases">
        <title>Genome sequence and assembly of Adhaeribacter sp.</title>
        <authorList>
            <person name="Chhetri G."/>
        </authorList>
    </citation>
    <scope>NUCLEOTIDE SEQUENCE [LARGE SCALE GENOMIC DNA]</scope>
    <source>
        <strain evidence="1 2">DK36</strain>
    </source>
</reference>
<dbReference type="RefSeq" id="WP_150091087.1">
    <property type="nucleotide sequence ID" value="NZ_VWSF01000019.1"/>
</dbReference>